<accession>A0A4Z0YSG5</accession>
<evidence type="ECO:0000313" key="5">
    <source>
        <dbReference type="EMBL" id="TGJ79412.1"/>
    </source>
</evidence>
<feature type="region of interest" description="Disordered" evidence="4">
    <location>
        <begin position="367"/>
        <end position="391"/>
    </location>
</feature>
<feature type="repeat" description="TPR" evidence="3">
    <location>
        <begin position="1099"/>
        <end position="1132"/>
    </location>
</feature>
<dbReference type="PANTHER" id="PTHR45641">
    <property type="entry name" value="TETRATRICOPEPTIDE REPEAT PROTEIN (AFU_ORTHOLOGUE AFUA_6G03870)"/>
    <property type="match status" value="1"/>
</dbReference>
<dbReference type="Pfam" id="PF12895">
    <property type="entry name" value="ANAPC3"/>
    <property type="match status" value="1"/>
</dbReference>
<dbReference type="PROSITE" id="PS50005">
    <property type="entry name" value="TPR"/>
    <property type="match status" value="2"/>
</dbReference>
<keyword evidence="1" id="KW-0677">Repeat</keyword>
<comment type="caution">
    <text evidence="5">The sequence shown here is derived from an EMBL/GenBank/DDBJ whole genome shotgun (WGS) entry which is preliminary data.</text>
</comment>
<dbReference type="Proteomes" id="UP000297716">
    <property type="component" value="Unassembled WGS sequence"/>
</dbReference>
<evidence type="ECO:0000256" key="1">
    <source>
        <dbReference type="ARBA" id="ARBA00022737"/>
    </source>
</evidence>
<dbReference type="Pfam" id="PF13424">
    <property type="entry name" value="TPR_12"/>
    <property type="match status" value="2"/>
</dbReference>
<protein>
    <recommendedName>
        <fullName evidence="7">MalT-like TPR region domain-containing protein</fullName>
    </recommendedName>
</protein>
<feature type="compositionally biased region" description="Basic and acidic residues" evidence="4">
    <location>
        <begin position="1502"/>
        <end position="1513"/>
    </location>
</feature>
<evidence type="ECO:0000256" key="3">
    <source>
        <dbReference type="PROSITE-ProRule" id="PRU00339"/>
    </source>
</evidence>
<dbReference type="SUPFAM" id="SSF81901">
    <property type="entry name" value="HCP-like"/>
    <property type="match status" value="1"/>
</dbReference>
<feature type="repeat" description="TPR" evidence="3">
    <location>
        <begin position="481"/>
        <end position="514"/>
    </location>
</feature>
<dbReference type="Pfam" id="PF13432">
    <property type="entry name" value="TPR_16"/>
    <property type="match status" value="2"/>
</dbReference>
<dbReference type="PANTHER" id="PTHR45641:SF19">
    <property type="entry name" value="NEPHROCYSTIN-3"/>
    <property type="match status" value="1"/>
</dbReference>
<evidence type="ECO:0008006" key="7">
    <source>
        <dbReference type="Google" id="ProtNLM"/>
    </source>
</evidence>
<keyword evidence="6" id="KW-1185">Reference proteome</keyword>
<dbReference type="EMBL" id="SKBN01000290">
    <property type="protein sequence ID" value="TGJ79412.1"/>
    <property type="molecule type" value="Genomic_DNA"/>
</dbReference>
<keyword evidence="2 3" id="KW-0802">TPR repeat</keyword>
<dbReference type="InterPro" id="IPR011990">
    <property type="entry name" value="TPR-like_helical_dom_sf"/>
</dbReference>
<feature type="region of interest" description="Disordered" evidence="4">
    <location>
        <begin position="1464"/>
        <end position="1555"/>
    </location>
</feature>
<dbReference type="Pfam" id="PF13174">
    <property type="entry name" value="TPR_6"/>
    <property type="match status" value="2"/>
</dbReference>
<dbReference type="InterPro" id="IPR019734">
    <property type="entry name" value="TPR_rpt"/>
</dbReference>
<feature type="compositionally biased region" description="Polar residues" evidence="4">
    <location>
        <begin position="16"/>
        <end position="33"/>
    </location>
</feature>
<dbReference type="Gene3D" id="1.25.40.10">
    <property type="entry name" value="Tetratricopeptide repeat domain"/>
    <property type="match status" value="7"/>
</dbReference>
<dbReference type="SMART" id="SM00028">
    <property type="entry name" value="TPR"/>
    <property type="match status" value="17"/>
</dbReference>
<feature type="region of interest" description="Disordered" evidence="4">
    <location>
        <begin position="1"/>
        <end position="33"/>
    </location>
</feature>
<evidence type="ECO:0000256" key="4">
    <source>
        <dbReference type="SAM" id="MobiDB-lite"/>
    </source>
</evidence>
<sequence length="1555" mass="178612">MSAIPHKSPRAESSARPDNNSSDTTEPGSSTTNYGSQVAYNYGTISNYFCHNSDITHHCDFPVVSLPKDSTESQLHKRIEKARLLYKSRQWIDAKVLFDEILHTQHPVPSAIERLLIQYHLAHAHFALAEFSDAIRHFGDIVEIHEERNETPEKTISDSRFWLARSFYHLSRYQDASTELQVFILKHDVKDARDSKQVTTGQLWLGLTFERLELYENAKEQLEIAFTTRAQNLGPEHLDTLSCQHHLANFLYKRKEFVEAHGHFSALLYIEEHLSGPEKGEAVRTRCMLALCLSKLERFDEAEPHLQRVFGRLDSYELYTFHQLRDMGLVCYWLGRIVLRRGQGQGHLAPEAGRLLQRALRLLSATMDNDNNGGKKENENSNADKTGKGHDDLRDELTDCRRYVGIAMCDQGQFAGAEQTFRQVINTIDQTKQQDIIASHFYLALSLISQRKFAEAKSILEEIVTVTSPMEDVRHTGEDLASCLYLLGRANFELGEKDKARECFQRVVDVVPEKPNEYHNRCRHELAITLFQLEDFENARRYFQEAYDTVTQHFPSPAEHQIRFWLSWSLCETGHYDEAEPHLLPTFSMFTRLETGPTPKTDFVLGLSHYYMGRILSRRENGKEALKHFRNALPMIGRRFGSSGPVYIQCQYYLAHSVTMCNEYAEAQQLFEGLLHNQSEHKAVRIIHLILAPYWLSRILTFRRKYQEAEQNIAKCLRTIDTQTLPLHPEISLQRVQHDHGNCLYNCGRWEEATEMARKVLDSIQQAPPDEASELCMWTQDLLGRCLYFTKKYEEACEYLSQAVTRHELKYHYDDLGTSLRRAYLADALCELQRYDEADSLLISAATQPVVSPGTREGLIKAIGSYWLGRRAFDRQQFKDADNHFNTTRTLTAGRMAKSWDRIRFECRHFQARIRLINKQYSEADNMFRDLAKQLNDSGDLVHAVDNQYYLGFSLFSQLKYDEARPIFQKIIEDKAGGKVVMHVIPESLYIVGRCLCHVRRNKEGKSYFEDALGYPQQFPSKFKSRYWLGLASYRLSQYEECKNIFRSLGEERHSDPSLAFSNRFWLGKSHFQLKDWDAAITHLEIAHKSSKAEWTNAMESQYFLGRAQFEVGKYKEALDNFQSVQRVNRSASTSTAHQCQYYLGRTFFELRRFKESEALFLTIILRLKKHGNSSSSLDLMSAKYELGRCLVRLGTGAIDQSLLDNKAKVHYQNVLLFFQNRSARGDGTIVHIQYELGCIAFRKKDWVEALEFLRKALDNQAIHVNSGLNILECQRYLATALYELRQYDEAAQLYRQIVEKSQKTPQTQQMFLIEARVGLSEVLLKEGKVSEALSLIKENIEWQEQHIGVEDPSCSHSRLKLAQLLYANSDFDLAEENFSIALGQLEFLDQSHKAALGPFSHHHAYFALTLSKLGRVDDAKSHALQAIEDDHSEDKNSSREIAGFANTFPELLSQNIKALTRNASGKMPASAVEEPNTQGKVPPASDDQTVPPAERQSPTPDQKEMDNSRESRAISTASPSREATPRVGRAPPPTKRKPPHLQQKFAALNNRNSV</sequence>
<dbReference type="SUPFAM" id="SSF48452">
    <property type="entry name" value="TPR-like"/>
    <property type="match status" value="6"/>
</dbReference>
<reference evidence="5 6" key="1">
    <citation type="submission" date="2019-03" db="EMBL/GenBank/DDBJ databases">
        <title>Draft genome sequence of Xylaria hypoxylon DSM 108379, a ubiquitous saprotrophic-parasitic fungi on hardwood.</title>
        <authorList>
            <person name="Buettner E."/>
            <person name="Leonhardt S."/>
            <person name="Gebauer A.M."/>
            <person name="Liers C."/>
            <person name="Hofrichter M."/>
            <person name="Kellner H."/>
        </authorList>
    </citation>
    <scope>NUCLEOTIDE SEQUENCE [LARGE SCALE GENOMIC DNA]</scope>
    <source>
        <strain evidence="5 6">DSM 108379</strain>
    </source>
</reference>
<evidence type="ECO:0000313" key="6">
    <source>
        <dbReference type="Proteomes" id="UP000297716"/>
    </source>
</evidence>
<proteinExistence type="predicted"/>
<organism evidence="5 6">
    <name type="scientific">Xylaria hypoxylon</name>
    <dbReference type="NCBI Taxonomy" id="37992"/>
    <lineage>
        <taxon>Eukaryota</taxon>
        <taxon>Fungi</taxon>
        <taxon>Dikarya</taxon>
        <taxon>Ascomycota</taxon>
        <taxon>Pezizomycotina</taxon>
        <taxon>Sordariomycetes</taxon>
        <taxon>Xylariomycetidae</taxon>
        <taxon>Xylariales</taxon>
        <taxon>Xylariaceae</taxon>
        <taxon>Xylaria</taxon>
    </lineage>
</organism>
<gene>
    <name evidence="5" type="ORF">E0Z10_g9351</name>
</gene>
<evidence type="ECO:0000256" key="2">
    <source>
        <dbReference type="ARBA" id="ARBA00022803"/>
    </source>
</evidence>
<dbReference type="OrthoDB" id="4711903at2759"/>
<name>A0A4Z0YSG5_9PEZI</name>